<dbReference type="AlphaFoldDB" id="A0A077LWM1"/>
<evidence type="ECO:0000256" key="1">
    <source>
        <dbReference type="SAM" id="MobiDB-lite"/>
    </source>
</evidence>
<feature type="region of interest" description="Disordered" evidence="1">
    <location>
        <begin position="254"/>
        <end position="312"/>
    </location>
</feature>
<evidence type="ECO:0000313" key="3">
    <source>
        <dbReference type="Proteomes" id="UP000035721"/>
    </source>
</evidence>
<dbReference type="EMBL" id="CAJB01000029">
    <property type="protein sequence ID" value="CCH76409.1"/>
    <property type="molecule type" value="Genomic_DNA"/>
</dbReference>
<reference evidence="2 3" key="1">
    <citation type="journal article" date="2013" name="ISME J.">
        <title>A metabolic model for members of the genus Tetrasphaera involved in enhanced biological phosphorus removal.</title>
        <authorList>
            <person name="Kristiansen R."/>
            <person name="Nguyen H.T.T."/>
            <person name="Saunders A.M."/>
            <person name="Nielsen J.L."/>
            <person name="Wimmer R."/>
            <person name="Le V.Q."/>
            <person name="McIlroy S.J."/>
            <person name="Petrovski S."/>
            <person name="Seviour R.J."/>
            <person name="Calteau A."/>
            <person name="Nielsen K.L."/>
            <person name="Nielsen P.H."/>
        </authorList>
    </citation>
    <scope>NUCLEOTIDE SEQUENCE [LARGE SCALE GENOMIC DNA]</scope>
    <source>
        <strain evidence="2 3">T1-X7</strain>
    </source>
</reference>
<name>A0A077LWM1_9MICO</name>
<dbReference type="STRING" id="1194083.BN12_1240006"/>
<gene>
    <name evidence="2" type="ORF">BN12_1240006</name>
</gene>
<proteinExistence type="predicted"/>
<dbReference type="InterPro" id="IPR025447">
    <property type="entry name" value="DUF4192"/>
</dbReference>
<evidence type="ECO:0000313" key="2">
    <source>
        <dbReference type="EMBL" id="CCH76409.1"/>
    </source>
</evidence>
<dbReference type="OrthoDB" id="4954868at2"/>
<dbReference type="Proteomes" id="UP000035721">
    <property type="component" value="Unassembled WGS sequence"/>
</dbReference>
<evidence type="ECO:0008006" key="4">
    <source>
        <dbReference type="Google" id="ProtNLM"/>
    </source>
</evidence>
<sequence length="405" mass="42966">MAHIKVTDIADLVVLLPYQLGFHPADSLVLADLTGNRIHGVARVDLGEVRSREVAAQCLAPLVRDGARSVLLAAWEETPGSAARALDHACRAAADLGVEVVLELLVSDGRFWSSDEDEPPEGRPVPEPAAVTAVAELVALGIAPLPGRASLAGLVEASPGSRTDDVAEAVVRRRGRRRTSWSSPSARKEWRMHLSAAAVGTDALPTPHRTAVLAVALLDRDWRDGIIAWLCTGSLPLDALGRGVVPDLVGMPRIPRPPGRNDPPAPEVGADPHRRLRLVGSRDRHPADGTEWEDVGDGDAWDADPADDGRAIGSPGSACGPWVLDGTEARAVLEVLLQLCRDLRDETEDVAAAALTTAAHVAWWLGDGALARTALERALRVAPGYRLAELFETVVADGIRPARLA</sequence>
<feature type="compositionally biased region" description="Pro residues" evidence="1">
    <location>
        <begin position="254"/>
        <end position="266"/>
    </location>
</feature>
<feature type="compositionally biased region" description="Acidic residues" evidence="1">
    <location>
        <begin position="290"/>
        <end position="306"/>
    </location>
</feature>
<dbReference type="Pfam" id="PF13830">
    <property type="entry name" value="DUF4192"/>
    <property type="match status" value="2"/>
</dbReference>
<keyword evidence="3" id="KW-1185">Reference proteome</keyword>
<comment type="caution">
    <text evidence="2">The sequence shown here is derived from an EMBL/GenBank/DDBJ whole genome shotgun (WGS) entry which is preliminary data.</text>
</comment>
<organism evidence="2 3">
    <name type="scientific">Nostocoides japonicum T1-X7</name>
    <dbReference type="NCBI Taxonomy" id="1194083"/>
    <lineage>
        <taxon>Bacteria</taxon>
        <taxon>Bacillati</taxon>
        <taxon>Actinomycetota</taxon>
        <taxon>Actinomycetes</taxon>
        <taxon>Micrococcales</taxon>
        <taxon>Intrasporangiaceae</taxon>
        <taxon>Nostocoides</taxon>
    </lineage>
</organism>
<accession>A0A077LWM1</accession>
<dbReference type="RefSeq" id="WP_048553166.1">
    <property type="nucleotide sequence ID" value="NZ_HF570958.1"/>
</dbReference>
<protein>
    <recommendedName>
        <fullName evidence="4">DUF4192 domain-containing protein</fullName>
    </recommendedName>
</protein>